<keyword evidence="3" id="KW-0067">ATP-binding</keyword>
<dbReference type="AlphaFoldDB" id="A0A9Q1QXD1"/>
<comment type="caution">
    <text evidence="6">The sequence shown here is derived from an EMBL/GenBank/DDBJ whole genome shotgun (WGS) entry which is preliminary data.</text>
</comment>
<evidence type="ECO:0000256" key="5">
    <source>
        <dbReference type="ARBA" id="ARBA00023175"/>
    </source>
</evidence>
<keyword evidence="4" id="KW-0175">Coiled coil</keyword>
<dbReference type="PANTHER" id="PTHR37739:SF8">
    <property type="entry name" value="KINESIN-LIKE PROTEIN KIN-12D"/>
    <property type="match status" value="1"/>
</dbReference>
<sequence>MMTLLLSCGKLNQFFQRVSEELVHFRQTNGRSPYINFDKEQTLENKLKEKEEERLQLAQKLIGLCATVLKAAGIAKSTS</sequence>
<dbReference type="InterPro" id="IPR044986">
    <property type="entry name" value="KIF15/KIN-12"/>
</dbReference>
<accession>A0A9Q1QXD1</accession>
<evidence type="ECO:0000256" key="1">
    <source>
        <dbReference type="ARBA" id="ARBA00022701"/>
    </source>
</evidence>
<proteinExistence type="predicted"/>
<name>A0A9Q1QXD1_9SOLA</name>
<evidence type="ECO:0000256" key="3">
    <source>
        <dbReference type="ARBA" id="ARBA00022840"/>
    </source>
</evidence>
<dbReference type="Proteomes" id="UP001152561">
    <property type="component" value="Unassembled WGS sequence"/>
</dbReference>
<dbReference type="GO" id="GO:0005524">
    <property type="term" value="F:ATP binding"/>
    <property type="evidence" value="ECO:0007669"/>
    <property type="project" value="UniProtKB-KW"/>
</dbReference>
<evidence type="ECO:0000313" key="6">
    <source>
        <dbReference type="EMBL" id="KAJ8530113.1"/>
    </source>
</evidence>
<keyword evidence="5" id="KW-0505">Motor protein</keyword>
<organism evidence="6 7">
    <name type="scientific">Anisodus acutangulus</name>
    <dbReference type="NCBI Taxonomy" id="402998"/>
    <lineage>
        <taxon>Eukaryota</taxon>
        <taxon>Viridiplantae</taxon>
        <taxon>Streptophyta</taxon>
        <taxon>Embryophyta</taxon>
        <taxon>Tracheophyta</taxon>
        <taxon>Spermatophyta</taxon>
        <taxon>Magnoliopsida</taxon>
        <taxon>eudicotyledons</taxon>
        <taxon>Gunneridae</taxon>
        <taxon>Pentapetalae</taxon>
        <taxon>asterids</taxon>
        <taxon>lamiids</taxon>
        <taxon>Solanales</taxon>
        <taxon>Solanaceae</taxon>
        <taxon>Solanoideae</taxon>
        <taxon>Hyoscyameae</taxon>
        <taxon>Anisodus</taxon>
    </lineage>
</organism>
<keyword evidence="1" id="KW-0493">Microtubule</keyword>
<evidence type="ECO:0000313" key="7">
    <source>
        <dbReference type="Proteomes" id="UP001152561"/>
    </source>
</evidence>
<gene>
    <name evidence="6" type="ORF">K7X08_036948</name>
</gene>
<dbReference type="EMBL" id="JAJAGQ010000022">
    <property type="protein sequence ID" value="KAJ8530113.1"/>
    <property type="molecule type" value="Genomic_DNA"/>
</dbReference>
<evidence type="ECO:0000256" key="2">
    <source>
        <dbReference type="ARBA" id="ARBA00022741"/>
    </source>
</evidence>
<reference evidence="7" key="1">
    <citation type="journal article" date="2023" name="Proc. Natl. Acad. Sci. U.S.A.">
        <title>Genomic and structural basis for evolution of tropane alkaloid biosynthesis.</title>
        <authorList>
            <person name="Wanga Y.-J."/>
            <person name="Taina T."/>
            <person name="Yua J.-Y."/>
            <person name="Lia J."/>
            <person name="Xua B."/>
            <person name="Chenc J."/>
            <person name="D'Auriad J.C."/>
            <person name="Huanga J.-P."/>
            <person name="Huanga S.-X."/>
        </authorList>
    </citation>
    <scope>NUCLEOTIDE SEQUENCE [LARGE SCALE GENOMIC DNA]</scope>
    <source>
        <strain evidence="7">cv. KIB-2019</strain>
    </source>
</reference>
<keyword evidence="7" id="KW-1185">Reference proteome</keyword>
<keyword evidence="2" id="KW-0547">Nucleotide-binding</keyword>
<evidence type="ECO:0000256" key="4">
    <source>
        <dbReference type="ARBA" id="ARBA00023054"/>
    </source>
</evidence>
<dbReference type="GO" id="GO:0005874">
    <property type="term" value="C:microtubule"/>
    <property type="evidence" value="ECO:0007669"/>
    <property type="project" value="UniProtKB-KW"/>
</dbReference>
<dbReference type="PANTHER" id="PTHR37739">
    <property type="entry name" value="KINESIN-LIKE PROTEIN KIN-12D"/>
    <property type="match status" value="1"/>
</dbReference>
<protein>
    <submittedName>
        <fullName evidence="6">Uncharacterized protein</fullName>
    </submittedName>
</protein>